<evidence type="ECO:0000259" key="7">
    <source>
        <dbReference type="SMART" id="SM01329"/>
    </source>
</evidence>
<comment type="cofactor">
    <cofactor evidence="1">
        <name>Mn(2+)</name>
        <dbReference type="ChEBI" id="CHEBI:29035"/>
    </cofactor>
</comment>
<evidence type="ECO:0000256" key="3">
    <source>
        <dbReference type="ARBA" id="ARBA00022723"/>
    </source>
</evidence>
<dbReference type="GO" id="GO:0003862">
    <property type="term" value="F:3-isopropylmalate dehydrogenase activity"/>
    <property type="evidence" value="ECO:0007669"/>
    <property type="project" value="UniProtKB-EC"/>
</dbReference>
<evidence type="ECO:0000313" key="8">
    <source>
        <dbReference type="EMBL" id="MBP2705517.1"/>
    </source>
</evidence>
<proteinExistence type="predicted"/>
<keyword evidence="5" id="KW-0520">NAD</keyword>
<name>A0A940WLF8_9ACTN</name>
<feature type="domain" description="Isopropylmalate dehydrogenase-like" evidence="7">
    <location>
        <begin position="6"/>
        <end position="332"/>
    </location>
</feature>
<keyword evidence="6" id="KW-0464">Manganese</keyword>
<evidence type="ECO:0000313" key="9">
    <source>
        <dbReference type="Proteomes" id="UP000674234"/>
    </source>
</evidence>
<dbReference type="SUPFAM" id="SSF53659">
    <property type="entry name" value="Isocitrate/Isopropylmalate dehydrogenase-like"/>
    <property type="match status" value="1"/>
</dbReference>
<dbReference type="AlphaFoldDB" id="A0A940WLF8"/>
<evidence type="ECO:0000256" key="5">
    <source>
        <dbReference type="ARBA" id="ARBA00023027"/>
    </source>
</evidence>
<comment type="caution">
    <text evidence="8">The sequence shown here is derived from an EMBL/GenBank/DDBJ whole genome shotgun (WGS) entry which is preliminary data.</text>
</comment>
<evidence type="ECO:0000256" key="1">
    <source>
        <dbReference type="ARBA" id="ARBA00001936"/>
    </source>
</evidence>
<dbReference type="InterPro" id="IPR050501">
    <property type="entry name" value="ICDH/IPMDH"/>
</dbReference>
<dbReference type="EC" id="1.1.1.85" evidence="8"/>
<reference evidence="8" key="1">
    <citation type="submission" date="2021-02" db="EMBL/GenBank/DDBJ databases">
        <title>Draft genome sequence of Microbispora sp. RL4-1S isolated from rice leaves in Thailand.</title>
        <authorList>
            <person name="Muangham S."/>
            <person name="Duangmal K."/>
        </authorList>
    </citation>
    <scope>NUCLEOTIDE SEQUENCE</scope>
    <source>
        <strain evidence="8">RL4-1S</strain>
    </source>
</reference>
<keyword evidence="9" id="KW-1185">Reference proteome</keyword>
<dbReference type="SMART" id="SM01329">
    <property type="entry name" value="Iso_dh"/>
    <property type="match status" value="1"/>
</dbReference>
<dbReference type="PANTHER" id="PTHR43275:SF1">
    <property type="entry name" value="D-MALATE DEHYDROGENASE [DECARBOXYLATING]"/>
    <property type="match status" value="1"/>
</dbReference>
<dbReference type="RefSeq" id="WP_210156798.1">
    <property type="nucleotide sequence ID" value="NZ_JAFCNB010000008.1"/>
</dbReference>
<sequence>MTRSVTLAVVSEDAAGRQAAGHARKVLDAVPYEDGNAVTIRTYDLGSWGSSTSLDPPRELAGELARCDAIVATSSGDGSLPAHGRLGRLIEEFGQHIHVRHVRRLPGVLSPLAGQPEVDFVVVRDVGEGNYGGRGAALWTGTPQEIASEVAVQTARCVDAVVAYAFRRAAARPRGKLTLVHKSNILVHAAHVWNRAVSRIAPEFPSVRVEYLHVDAAAMFVVSQPERFDVVVTDGLFGDVMIGLGGAVSGGGPAAGGHIAVEAGVPSLFRPSGPPGVTGGPDVRAVALAAALALEHAGRAAEAARVEAAVLNDLDEHGTRSGRSPAAVGDELALRVSLDGP</sequence>
<accession>A0A940WLF8</accession>
<gene>
    <name evidence="8" type="ORF">JOL79_17025</name>
</gene>
<protein>
    <submittedName>
        <fullName evidence="8">3-isopropylmalate dehydrogenase</fullName>
        <ecNumber evidence="8">1.1.1.85</ecNumber>
    </submittedName>
</protein>
<evidence type="ECO:0000256" key="4">
    <source>
        <dbReference type="ARBA" id="ARBA00023002"/>
    </source>
</evidence>
<organism evidence="8 9">
    <name type="scientific">Microbispora oryzae</name>
    <dbReference type="NCBI Taxonomy" id="2806554"/>
    <lineage>
        <taxon>Bacteria</taxon>
        <taxon>Bacillati</taxon>
        <taxon>Actinomycetota</taxon>
        <taxon>Actinomycetes</taxon>
        <taxon>Streptosporangiales</taxon>
        <taxon>Streptosporangiaceae</taxon>
        <taxon>Microbispora</taxon>
    </lineage>
</organism>
<dbReference type="Pfam" id="PF00180">
    <property type="entry name" value="Iso_dh"/>
    <property type="match status" value="1"/>
</dbReference>
<keyword evidence="4 8" id="KW-0560">Oxidoreductase</keyword>
<comment type="cofactor">
    <cofactor evidence="2">
        <name>Mg(2+)</name>
        <dbReference type="ChEBI" id="CHEBI:18420"/>
    </cofactor>
</comment>
<dbReference type="InterPro" id="IPR024084">
    <property type="entry name" value="IsoPropMal-DH-like_dom"/>
</dbReference>
<dbReference type="PANTHER" id="PTHR43275">
    <property type="entry name" value="D-MALATE DEHYDROGENASE [DECARBOXYLATING]"/>
    <property type="match status" value="1"/>
</dbReference>
<dbReference type="GO" id="GO:0046872">
    <property type="term" value="F:metal ion binding"/>
    <property type="evidence" value="ECO:0007669"/>
    <property type="project" value="UniProtKB-KW"/>
</dbReference>
<dbReference type="Proteomes" id="UP000674234">
    <property type="component" value="Unassembled WGS sequence"/>
</dbReference>
<keyword evidence="3" id="KW-0479">Metal-binding</keyword>
<dbReference type="EMBL" id="JAFCNB010000008">
    <property type="protein sequence ID" value="MBP2705517.1"/>
    <property type="molecule type" value="Genomic_DNA"/>
</dbReference>
<evidence type="ECO:0000256" key="6">
    <source>
        <dbReference type="ARBA" id="ARBA00023211"/>
    </source>
</evidence>
<dbReference type="Gene3D" id="3.40.718.10">
    <property type="entry name" value="Isopropylmalate Dehydrogenase"/>
    <property type="match status" value="1"/>
</dbReference>
<evidence type="ECO:0000256" key="2">
    <source>
        <dbReference type="ARBA" id="ARBA00001946"/>
    </source>
</evidence>